<feature type="domain" description="PpiC" evidence="14">
    <location>
        <begin position="243"/>
        <end position="362"/>
    </location>
</feature>
<organism evidence="15 16">
    <name type="scientific">Pseudoroseicyclus aestuarii</name>
    <dbReference type="NCBI Taxonomy" id="1795041"/>
    <lineage>
        <taxon>Bacteria</taxon>
        <taxon>Pseudomonadati</taxon>
        <taxon>Pseudomonadota</taxon>
        <taxon>Alphaproteobacteria</taxon>
        <taxon>Rhodobacterales</taxon>
        <taxon>Paracoccaceae</taxon>
        <taxon>Pseudoroseicyclus</taxon>
    </lineage>
</organism>
<dbReference type="Pfam" id="PF13145">
    <property type="entry name" value="Rotamase_2"/>
    <property type="match status" value="1"/>
</dbReference>
<keyword evidence="4" id="KW-0997">Cell inner membrane</keyword>
<evidence type="ECO:0000256" key="12">
    <source>
        <dbReference type="ARBA" id="ARBA00040743"/>
    </source>
</evidence>
<keyword evidence="6" id="KW-1133">Transmembrane helix</keyword>
<dbReference type="InterPro" id="IPR052029">
    <property type="entry name" value="PpiD_chaperone"/>
</dbReference>
<keyword evidence="7" id="KW-0472">Membrane</keyword>
<dbReference type="SUPFAM" id="SSF54534">
    <property type="entry name" value="FKBP-like"/>
    <property type="match status" value="1"/>
</dbReference>
<evidence type="ECO:0000256" key="1">
    <source>
        <dbReference type="ARBA" id="ARBA00004382"/>
    </source>
</evidence>
<dbReference type="Gene3D" id="3.10.50.40">
    <property type="match status" value="1"/>
</dbReference>
<evidence type="ECO:0000313" key="15">
    <source>
        <dbReference type="EMBL" id="PYE81385.1"/>
    </source>
</evidence>
<evidence type="ECO:0000256" key="8">
    <source>
        <dbReference type="ARBA" id="ARBA00023186"/>
    </source>
</evidence>
<keyword evidence="15" id="KW-0413">Isomerase</keyword>
<keyword evidence="16" id="KW-1185">Reference proteome</keyword>
<dbReference type="GO" id="GO:0005886">
    <property type="term" value="C:plasma membrane"/>
    <property type="evidence" value="ECO:0007669"/>
    <property type="project" value="UniProtKB-SubCell"/>
</dbReference>
<evidence type="ECO:0000256" key="13">
    <source>
        <dbReference type="ARBA" id="ARBA00042775"/>
    </source>
</evidence>
<evidence type="ECO:0000256" key="10">
    <source>
        <dbReference type="ARBA" id="ARBA00031484"/>
    </source>
</evidence>
<name>A0A318SP62_9RHOB</name>
<evidence type="ECO:0000256" key="3">
    <source>
        <dbReference type="ARBA" id="ARBA00022475"/>
    </source>
</evidence>
<gene>
    <name evidence="15" type="ORF">DFP88_10663</name>
</gene>
<protein>
    <recommendedName>
        <fullName evidence="2">Parvulin-like PPIase</fullName>
    </recommendedName>
    <alternativeName>
        <fullName evidence="9">Peptidyl-prolyl cis-trans isomerase plp</fullName>
    </alternativeName>
    <alternativeName>
        <fullName evidence="12">Periplasmic chaperone PpiD</fullName>
    </alternativeName>
    <alternativeName>
        <fullName evidence="13">Periplasmic folding chaperone</fullName>
    </alternativeName>
    <alternativeName>
        <fullName evidence="10">Rotamase plp</fullName>
    </alternativeName>
</protein>
<reference evidence="15 16" key="1">
    <citation type="submission" date="2018-06" db="EMBL/GenBank/DDBJ databases">
        <title>Genomic Encyclopedia of Type Strains, Phase III (KMG-III): the genomes of soil and plant-associated and newly described type strains.</title>
        <authorList>
            <person name="Whitman W."/>
        </authorList>
    </citation>
    <scope>NUCLEOTIDE SEQUENCE [LARGE SCALE GENOMIC DNA]</scope>
    <source>
        <strain evidence="15 16">CECT 9025</strain>
    </source>
</reference>
<dbReference type="GO" id="GO:0003755">
    <property type="term" value="F:peptidyl-prolyl cis-trans isomerase activity"/>
    <property type="evidence" value="ECO:0007669"/>
    <property type="project" value="InterPro"/>
</dbReference>
<dbReference type="Proteomes" id="UP000248311">
    <property type="component" value="Unassembled WGS sequence"/>
</dbReference>
<sequence>MAKRTMNKVLVWVVLALLAVGLVGFGATGVTGTLRTVGTVGDRQITVREYTAALNQQIRAFSEQMGTQLSFPQAQQLGLDQAVLGQLVTEKALAAEAGDLGISAGDARVRDELIGMQSFQDLSGEFDRETYASRLRNAGLTEAEFESGLRDELARGLLQGAVVGGVPEPDAAAEMLVGYLMETRAVTYARLDAAALGIEPEAPDEAAIAAQYEADPEAYTSAESREITYAWLSPEMIQGQVTVDEAQLRELYEQRLADYVQPERRLVERLVYPDEAAATAAKAAIDEGSSDFETAVEDRGLDLIDTDMGDVSEEDLGAAGEAVFAAEPGAVVGPFETNVGPALFRMNAVLAAQEVPFEEAEPELRDELAAARARRVIEDQQTRIEDLLAGGASVEDLAEQTDMELGTINWTPEMTGGEEDDAIAAYAPFREAAAALQEGAYPELMELEDGGIFALRLDAIDPPALQPLEEVRDAVIADALAAATRAAVLADAEARAEGIAGGQSFAEAGLEPEEQPRLTRRDFVEGVPQAFVQTLFEMEEGEVRALPLDPGQVEGAGAVVLRLDGRADPDPADPAVEAERQTVGQRLAAGMAQDLYAAYAGAVQSGTEVRLDEAALQSVNTQFR</sequence>
<comment type="subcellular location">
    <subcellularLocation>
        <location evidence="1">Cell inner membrane</location>
        <topology evidence="1">Single-pass type II membrane protein</topology>
        <orientation evidence="1">Periplasmic side</orientation>
    </subcellularLocation>
</comment>
<proteinExistence type="inferred from homology"/>
<evidence type="ECO:0000256" key="2">
    <source>
        <dbReference type="ARBA" id="ARBA00018370"/>
    </source>
</evidence>
<evidence type="ECO:0000256" key="9">
    <source>
        <dbReference type="ARBA" id="ARBA00030642"/>
    </source>
</evidence>
<dbReference type="AlphaFoldDB" id="A0A318SP62"/>
<dbReference type="PANTHER" id="PTHR47529">
    <property type="entry name" value="PEPTIDYL-PROLYL CIS-TRANS ISOMERASE D"/>
    <property type="match status" value="1"/>
</dbReference>
<dbReference type="InterPro" id="IPR046357">
    <property type="entry name" value="PPIase_dom_sf"/>
</dbReference>
<dbReference type="InterPro" id="IPR000297">
    <property type="entry name" value="PPIase_PpiC"/>
</dbReference>
<evidence type="ECO:0000256" key="11">
    <source>
        <dbReference type="ARBA" id="ARBA00038408"/>
    </source>
</evidence>
<evidence type="ECO:0000256" key="4">
    <source>
        <dbReference type="ARBA" id="ARBA00022519"/>
    </source>
</evidence>
<dbReference type="InterPro" id="IPR027304">
    <property type="entry name" value="Trigger_fact/SurA_dom_sf"/>
</dbReference>
<dbReference type="Gene3D" id="1.10.4030.10">
    <property type="entry name" value="Porin chaperone SurA, peptide-binding domain"/>
    <property type="match status" value="1"/>
</dbReference>
<dbReference type="SUPFAM" id="SSF109998">
    <property type="entry name" value="Triger factor/SurA peptide-binding domain-like"/>
    <property type="match status" value="1"/>
</dbReference>
<evidence type="ECO:0000256" key="7">
    <source>
        <dbReference type="ARBA" id="ARBA00023136"/>
    </source>
</evidence>
<comment type="caution">
    <text evidence="15">The sequence shown here is derived from an EMBL/GenBank/DDBJ whole genome shotgun (WGS) entry which is preliminary data.</text>
</comment>
<evidence type="ECO:0000256" key="6">
    <source>
        <dbReference type="ARBA" id="ARBA00022989"/>
    </source>
</evidence>
<keyword evidence="5" id="KW-0812">Transmembrane</keyword>
<dbReference type="Pfam" id="PF13624">
    <property type="entry name" value="SurA_N_3"/>
    <property type="match status" value="1"/>
</dbReference>
<keyword evidence="3" id="KW-1003">Cell membrane</keyword>
<evidence type="ECO:0000256" key="5">
    <source>
        <dbReference type="ARBA" id="ARBA00022692"/>
    </source>
</evidence>
<keyword evidence="8" id="KW-0143">Chaperone</keyword>
<comment type="similarity">
    <text evidence="11">Belongs to the PpiD chaperone family.</text>
</comment>
<dbReference type="PANTHER" id="PTHR47529:SF1">
    <property type="entry name" value="PERIPLASMIC CHAPERONE PPID"/>
    <property type="match status" value="1"/>
</dbReference>
<dbReference type="OrthoDB" id="9768393at2"/>
<dbReference type="RefSeq" id="WP_110815401.1">
    <property type="nucleotide sequence ID" value="NZ_QJTE01000006.1"/>
</dbReference>
<accession>A0A318SP62</accession>
<evidence type="ECO:0000313" key="16">
    <source>
        <dbReference type="Proteomes" id="UP000248311"/>
    </source>
</evidence>
<dbReference type="EMBL" id="QJTE01000006">
    <property type="protein sequence ID" value="PYE81385.1"/>
    <property type="molecule type" value="Genomic_DNA"/>
</dbReference>
<evidence type="ECO:0000259" key="14">
    <source>
        <dbReference type="Pfam" id="PF13145"/>
    </source>
</evidence>